<dbReference type="AlphaFoldDB" id="A0A7C1BFT4"/>
<feature type="transmembrane region" description="Helical" evidence="1">
    <location>
        <begin position="128"/>
        <end position="147"/>
    </location>
</feature>
<keyword evidence="1" id="KW-1133">Transmembrane helix</keyword>
<gene>
    <name evidence="2" type="ORF">ENG67_02640</name>
</gene>
<keyword evidence="1" id="KW-0812">Transmembrane</keyword>
<protein>
    <recommendedName>
        <fullName evidence="3">Phosphatidate cytidylyltransferase</fullName>
    </recommendedName>
</protein>
<comment type="caution">
    <text evidence="2">The sequence shown here is derived from an EMBL/GenBank/DDBJ whole genome shotgun (WGS) entry which is preliminary data.</text>
</comment>
<accession>A0A7C1BFT4</accession>
<dbReference type="PANTHER" id="PTHR31303:SF1">
    <property type="entry name" value="CTP-DEPENDENT DIACYLGLYCEROL KINASE 1"/>
    <property type="match status" value="1"/>
</dbReference>
<dbReference type="EMBL" id="DRBW01000100">
    <property type="protein sequence ID" value="HDM90088.1"/>
    <property type="molecule type" value="Genomic_DNA"/>
</dbReference>
<name>A0A7C1BFT4_UNCW3</name>
<keyword evidence="1" id="KW-0472">Membrane</keyword>
<feature type="non-terminal residue" evidence="2">
    <location>
        <position position="149"/>
    </location>
</feature>
<evidence type="ECO:0000256" key="1">
    <source>
        <dbReference type="SAM" id="Phobius"/>
    </source>
</evidence>
<reference evidence="2" key="1">
    <citation type="journal article" date="2020" name="mSystems">
        <title>Genome- and Community-Level Interaction Insights into Carbon Utilization and Element Cycling Functions of Hydrothermarchaeota in Hydrothermal Sediment.</title>
        <authorList>
            <person name="Zhou Z."/>
            <person name="Liu Y."/>
            <person name="Xu W."/>
            <person name="Pan J."/>
            <person name="Luo Z.H."/>
            <person name="Li M."/>
        </authorList>
    </citation>
    <scope>NUCLEOTIDE SEQUENCE [LARGE SCALE GENOMIC DNA]</scope>
    <source>
        <strain evidence="2">HyVt-237</strain>
    </source>
</reference>
<dbReference type="Proteomes" id="UP000885931">
    <property type="component" value="Unassembled WGS sequence"/>
</dbReference>
<evidence type="ECO:0000313" key="2">
    <source>
        <dbReference type="EMBL" id="HDM90088.1"/>
    </source>
</evidence>
<proteinExistence type="predicted"/>
<dbReference type="GO" id="GO:0004143">
    <property type="term" value="F:ATP-dependent diacylglycerol kinase activity"/>
    <property type="evidence" value="ECO:0007669"/>
    <property type="project" value="InterPro"/>
</dbReference>
<sequence length="149" mass="16667">MGKGEIKRKVIHFTCTLIPVGIHHLPIDLSRKILISLLLVAIVVEVARRTLPFFRDLFMRFFGGMLRDYEVRGITGATYLLLSAAFVTFLFSKNIAVLSLLFLTVGDASATVFGRARGRKKIYKDKTLEGTAAFFLTSLLVALALRYEP</sequence>
<feature type="transmembrane region" description="Helical" evidence="1">
    <location>
        <begin position="71"/>
        <end position="91"/>
    </location>
</feature>
<feature type="transmembrane region" description="Helical" evidence="1">
    <location>
        <begin position="97"/>
        <end position="116"/>
    </location>
</feature>
<dbReference type="PANTHER" id="PTHR31303">
    <property type="entry name" value="CTP-DEPENDENT DIACYLGLYCEROL KINASE 1"/>
    <property type="match status" value="1"/>
</dbReference>
<dbReference type="InterPro" id="IPR037997">
    <property type="entry name" value="Dgk1-like"/>
</dbReference>
<evidence type="ECO:0008006" key="3">
    <source>
        <dbReference type="Google" id="ProtNLM"/>
    </source>
</evidence>
<organism evidence="2">
    <name type="scientific">candidate division WOR-3 bacterium</name>
    <dbReference type="NCBI Taxonomy" id="2052148"/>
    <lineage>
        <taxon>Bacteria</taxon>
        <taxon>Bacteria division WOR-3</taxon>
    </lineage>
</organism>